<accession>A0A1Y1V494</accession>
<keyword evidence="3" id="KW-1185">Reference proteome</keyword>
<dbReference type="AlphaFoldDB" id="A0A1Y1V494"/>
<evidence type="ECO:0000313" key="3">
    <source>
        <dbReference type="Proteomes" id="UP000193719"/>
    </source>
</evidence>
<feature type="region of interest" description="Disordered" evidence="1">
    <location>
        <begin position="23"/>
        <end position="42"/>
    </location>
</feature>
<sequence>ISNQSFQLLYENINRINQNRGNINSEIEEEEEEEEEEEYQPEDVHIEIDNEENENENSTTINNSFNPKGILQSENSPHLTNKHITIDSNFQFYSFGQTNNIGNKQFQLNTNTLTNDSDEKKKPPFKCKHRVSKSIDIKRKKNDSDLFIEDVQHNSSGKCNTLPNHLSLNSFSPISPFFNELNFFSKDKQSKSSSKSDISNIEKEKEKGKKKYINNQLPIVTFGNFNKVISIILILLKKKKEEKNKNKE</sequence>
<feature type="compositionally biased region" description="Low complexity" evidence="1">
    <location>
        <begin position="56"/>
        <end position="66"/>
    </location>
</feature>
<feature type="compositionally biased region" description="Acidic residues" evidence="1">
    <location>
        <begin position="26"/>
        <end position="41"/>
    </location>
</feature>
<proteinExistence type="predicted"/>
<name>A0A1Y1V494_9FUNG</name>
<protein>
    <submittedName>
        <fullName evidence="2">Uncharacterized protein</fullName>
    </submittedName>
</protein>
<reference evidence="2 3" key="2">
    <citation type="submission" date="2016-08" db="EMBL/GenBank/DDBJ databases">
        <title>Pervasive Adenine N6-methylation of Active Genes in Fungi.</title>
        <authorList>
            <consortium name="DOE Joint Genome Institute"/>
            <person name="Mondo S.J."/>
            <person name="Dannebaum R.O."/>
            <person name="Kuo R.C."/>
            <person name="Labutti K."/>
            <person name="Haridas S."/>
            <person name="Kuo A."/>
            <person name="Salamov A."/>
            <person name="Ahrendt S.R."/>
            <person name="Lipzen A."/>
            <person name="Sullivan W."/>
            <person name="Andreopoulos W.B."/>
            <person name="Clum A."/>
            <person name="Lindquist E."/>
            <person name="Daum C."/>
            <person name="Ramamoorthy G.K."/>
            <person name="Gryganskyi A."/>
            <person name="Culley D."/>
            <person name="Magnuson J.K."/>
            <person name="James T.Y."/>
            <person name="O'Malley M.A."/>
            <person name="Stajich J.E."/>
            <person name="Spatafora J.W."/>
            <person name="Visel A."/>
            <person name="Grigoriev I.V."/>
        </authorList>
    </citation>
    <scope>NUCLEOTIDE SEQUENCE [LARGE SCALE GENOMIC DNA]</scope>
    <source>
        <strain evidence="3">finn</strain>
    </source>
</reference>
<organism evidence="2 3">
    <name type="scientific">Piromyces finnis</name>
    <dbReference type="NCBI Taxonomy" id="1754191"/>
    <lineage>
        <taxon>Eukaryota</taxon>
        <taxon>Fungi</taxon>
        <taxon>Fungi incertae sedis</taxon>
        <taxon>Chytridiomycota</taxon>
        <taxon>Chytridiomycota incertae sedis</taxon>
        <taxon>Neocallimastigomycetes</taxon>
        <taxon>Neocallimastigales</taxon>
        <taxon>Neocallimastigaceae</taxon>
        <taxon>Piromyces</taxon>
    </lineage>
</organism>
<evidence type="ECO:0000256" key="1">
    <source>
        <dbReference type="SAM" id="MobiDB-lite"/>
    </source>
</evidence>
<dbReference type="EMBL" id="MCFH01000036">
    <property type="protein sequence ID" value="ORX46178.1"/>
    <property type="molecule type" value="Genomic_DNA"/>
</dbReference>
<evidence type="ECO:0000313" key="2">
    <source>
        <dbReference type="EMBL" id="ORX46178.1"/>
    </source>
</evidence>
<gene>
    <name evidence="2" type="ORF">BCR36DRAFT_297828</name>
</gene>
<feature type="region of interest" description="Disordered" evidence="1">
    <location>
        <begin position="51"/>
        <end position="75"/>
    </location>
</feature>
<comment type="caution">
    <text evidence="2">The sequence shown here is derived from an EMBL/GenBank/DDBJ whole genome shotgun (WGS) entry which is preliminary data.</text>
</comment>
<dbReference type="Proteomes" id="UP000193719">
    <property type="component" value="Unassembled WGS sequence"/>
</dbReference>
<feature type="non-terminal residue" evidence="2">
    <location>
        <position position="1"/>
    </location>
</feature>
<reference evidence="2 3" key="1">
    <citation type="submission" date="2016-08" db="EMBL/GenBank/DDBJ databases">
        <title>Genomes of anaerobic fungi encode conserved fungal cellulosomes for biomass hydrolysis.</title>
        <authorList>
            <consortium name="DOE Joint Genome Institute"/>
            <person name="Haitjema C.H."/>
            <person name="Gilmore S.P."/>
            <person name="Henske J.K."/>
            <person name="Solomon K.V."/>
            <person name="De Groot R."/>
            <person name="Kuo A."/>
            <person name="Mondo S.J."/>
            <person name="Salamov A.A."/>
            <person name="Labutti K."/>
            <person name="Zhao Z."/>
            <person name="Chiniquy J."/>
            <person name="Barry K."/>
            <person name="Brewer H.M."/>
            <person name="Purvine S.O."/>
            <person name="Wright A.T."/>
            <person name="Boxma B."/>
            <person name="Van Alen T."/>
            <person name="Hackstein J.H."/>
            <person name="Baker S.E."/>
            <person name="Grigoriev I.V."/>
            <person name="O'Malley M.A."/>
        </authorList>
    </citation>
    <scope>NUCLEOTIDE SEQUENCE [LARGE SCALE GENOMIC DNA]</scope>
    <source>
        <strain evidence="3">finn</strain>
    </source>
</reference>